<sequence length="439" mass="50731">MKKQQKVFFIKICFYTFFVTLMFENSLWMIYLTNLGYSLSQIATLQITFSVALLFSEYLSGILADKFGRKKMLIIANIGIFTYALLMIFAFKIILLFIAFLIYAFSLALASGTSEALLYDNLDKENKKKYIKLSSIIHVVSICSMFLADSLGGQLVWLLNWKWIFIFTCSSHVITLLVLFAIKDKHTKYLEKNEIKIFKELKLEFKHKKELYYFISIFALLQSSVSIMFIYGQVIFENLSQTPLSISLIYAFTSAFGGGVLLFLSFIKKLNWYKLTSIFILVSLVLISFFTTKNIYFFVVIFVTLNTTLILFYVHLMNKVNELILSSIRASFISIMSGVSSMLMIGFQILFLIYKDFKIVQSSIFIFLIISFSLATFLYLIYLVKCSKDIDQKIKGLLLLKEKYGKLNSKKMVKKLSSIEESLSLLEKTKLLAEEQEEI</sequence>
<dbReference type="Gene3D" id="1.20.1250.20">
    <property type="entry name" value="MFS general substrate transporter like domains"/>
    <property type="match status" value="1"/>
</dbReference>
<feature type="transmembrane region" description="Helical" evidence="5">
    <location>
        <begin position="37"/>
        <end position="60"/>
    </location>
</feature>
<reference evidence="7 8" key="1">
    <citation type="submission" date="2019-08" db="EMBL/GenBank/DDBJ databases">
        <title>Complete genome sequence of Spiroplasma chinense CCH (DSM 19755).</title>
        <authorList>
            <person name="Shen H.-Y."/>
            <person name="Lin Y.-C."/>
            <person name="Chou L."/>
            <person name="Kuo C.-H."/>
        </authorList>
    </citation>
    <scope>NUCLEOTIDE SEQUENCE [LARGE SCALE GENOMIC DNA]</scope>
    <source>
        <strain evidence="7 8">CCH</strain>
    </source>
</reference>
<dbReference type="GO" id="GO:0022857">
    <property type="term" value="F:transmembrane transporter activity"/>
    <property type="evidence" value="ECO:0007669"/>
    <property type="project" value="InterPro"/>
</dbReference>
<name>A0A5B9Y2E2_9MOLU</name>
<feature type="transmembrane region" description="Helical" evidence="5">
    <location>
        <begin position="211"/>
        <end position="232"/>
    </location>
</feature>
<proteinExistence type="predicted"/>
<dbReference type="Pfam" id="PF07690">
    <property type="entry name" value="MFS_1"/>
    <property type="match status" value="1"/>
</dbReference>
<keyword evidence="2 5" id="KW-0812">Transmembrane</keyword>
<accession>A0A5B9Y2E2</accession>
<keyword evidence="3 5" id="KW-1133">Transmembrane helix</keyword>
<dbReference type="RefSeq" id="WP_166507634.1">
    <property type="nucleotide sequence ID" value="NZ_CP043026.1"/>
</dbReference>
<dbReference type="PROSITE" id="PS00216">
    <property type="entry name" value="SUGAR_TRANSPORT_1"/>
    <property type="match status" value="1"/>
</dbReference>
<gene>
    <name evidence="7" type="ORF">SCHIN_v1c00400</name>
</gene>
<protein>
    <submittedName>
        <fullName evidence="7">MFS transporter</fullName>
    </submittedName>
</protein>
<keyword evidence="8" id="KW-1185">Reference proteome</keyword>
<dbReference type="InterPro" id="IPR020846">
    <property type="entry name" value="MFS_dom"/>
</dbReference>
<feature type="transmembrane region" description="Helical" evidence="5">
    <location>
        <begin position="72"/>
        <end position="91"/>
    </location>
</feature>
<evidence type="ECO:0000313" key="8">
    <source>
        <dbReference type="Proteomes" id="UP000323144"/>
    </source>
</evidence>
<dbReference type="InterPro" id="IPR005829">
    <property type="entry name" value="Sugar_transporter_CS"/>
</dbReference>
<feature type="transmembrane region" description="Helical" evidence="5">
    <location>
        <begin position="97"/>
        <end position="118"/>
    </location>
</feature>
<dbReference type="InterPro" id="IPR036259">
    <property type="entry name" value="MFS_trans_sf"/>
</dbReference>
<feature type="transmembrane region" description="Helical" evidence="5">
    <location>
        <begin position="12"/>
        <end position="31"/>
    </location>
</feature>
<dbReference type="SUPFAM" id="SSF103473">
    <property type="entry name" value="MFS general substrate transporter"/>
    <property type="match status" value="1"/>
</dbReference>
<dbReference type="Proteomes" id="UP000323144">
    <property type="component" value="Chromosome"/>
</dbReference>
<organism evidence="7 8">
    <name type="scientific">Spiroplasma chinense</name>
    <dbReference type="NCBI Taxonomy" id="216932"/>
    <lineage>
        <taxon>Bacteria</taxon>
        <taxon>Bacillati</taxon>
        <taxon>Mycoplasmatota</taxon>
        <taxon>Mollicutes</taxon>
        <taxon>Entomoplasmatales</taxon>
        <taxon>Spiroplasmataceae</taxon>
        <taxon>Spiroplasma</taxon>
    </lineage>
</organism>
<evidence type="ECO:0000259" key="6">
    <source>
        <dbReference type="PROSITE" id="PS50850"/>
    </source>
</evidence>
<comment type="subcellular location">
    <subcellularLocation>
        <location evidence="1">Cell membrane</location>
        <topology evidence="1">Multi-pass membrane protein</topology>
    </subcellularLocation>
</comment>
<feature type="transmembrane region" description="Helical" evidence="5">
    <location>
        <begin position="295"/>
        <end position="316"/>
    </location>
</feature>
<feature type="transmembrane region" description="Helical" evidence="5">
    <location>
        <begin position="160"/>
        <end position="182"/>
    </location>
</feature>
<dbReference type="PANTHER" id="PTHR23530">
    <property type="entry name" value="TRANSPORT PROTEIN-RELATED"/>
    <property type="match status" value="1"/>
</dbReference>
<dbReference type="InterPro" id="IPR053160">
    <property type="entry name" value="MFS_DHA3_Transporter"/>
</dbReference>
<evidence type="ECO:0000313" key="7">
    <source>
        <dbReference type="EMBL" id="QEH61238.1"/>
    </source>
</evidence>
<feature type="transmembrane region" description="Helical" evidence="5">
    <location>
        <begin position="130"/>
        <end position="148"/>
    </location>
</feature>
<dbReference type="EMBL" id="CP043026">
    <property type="protein sequence ID" value="QEH61238.1"/>
    <property type="molecule type" value="Genomic_DNA"/>
</dbReference>
<evidence type="ECO:0000256" key="3">
    <source>
        <dbReference type="ARBA" id="ARBA00022989"/>
    </source>
</evidence>
<feature type="transmembrane region" description="Helical" evidence="5">
    <location>
        <begin position="328"/>
        <end position="353"/>
    </location>
</feature>
<feature type="transmembrane region" description="Helical" evidence="5">
    <location>
        <begin position="244"/>
        <end position="264"/>
    </location>
</feature>
<dbReference type="KEGG" id="schi:SCHIN_v1c00400"/>
<dbReference type="PANTHER" id="PTHR23530:SF1">
    <property type="entry name" value="PERMEASE, MAJOR FACILITATOR SUPERFAMILY-RELATED"/>
    <property type="match status" value="1"/>
</dbReference>
<evidence type="ECO:0000256" key="4">
    <source>
        <dbReference type="ARBA" id="ARBA00023136"/>
    </source>
</evidence>
<feature type="domain" description="Major facilitator superfamily (MFS) profile" evidence="6">
    <location>
        <begin position="1"/>
        <end position="388"/>
    </location>
</feature>
<evidence type="ECO:0000256" key="5">
    <source>
        <dbReference type="SAM" id="Phobius"/>
    </source>
</evidence>
<feature type="transmembrane region" description="Helical" evidence="5">
    <location>
        <begin position="271"/>
        <end position="289"/>
    </location>
</feature>
<evidence type="ECO:0000256" key="2">
    <source>
        <dbReference type="ARBA" id="ARBA00022692"/>
    </source>
</evidence>
<dbReference type="PROSITE" id="PS50850">
    <property type="entry name" value="MFS"/>
    <property type="match status" value="1"/>
</dbReference>
<feature type="transmembrane region" description="Helical" evidence="5">
    <location>
        <begin position="359"/>
        <end position="384"/>
    </location>
</feature>
<dbReference type="InterPro" id="IPR011701">
    <property type="entry name" value="MFS"/>
</dbReference>
<evidence type="ECO:0000256" key="1">
    <source>
        <dbReference type="ARBA" id="ARBA00004651"/>
    </source>
</evidence>
<dbReference type="GO" id="GO:0005886">
    <property type="term" value="C:plasma membrane"/>
    <property type="evidence" value="ECO:0007669"/>
    <property type="project" value="UniProtKB-SubCell"/>
</dbReference>
<keyword evidence="4 5" id="KW-0472">Membrane</keyword>
<dbReference type="AlphaFoldDB" id="A0A5B9Y2E2"/>